<dbReference type="Proteomes" id="UP000053841">
    <property type="component" value="Unassembled WGS sequence"/>
</dbReference>
<dbReference type="PANTHER" id="PTHR11474:SF116">
    <property type="entry name" value="TYROSINASE"/>
    <property type="match status" value="1"/>
</dbReference>
<dbReference type="EMBL" id="KI964558">
    <property type="protein sequence ID" value="EUC36722.1"/>
    <property type="molecule type" value="Genomic_DNA"/>
</dbReference>
<dbReference type="OrthoDB" id="6132182at2759"/>
<dbReference type="KEGG" id="bze:COCCADRAFT_33898"/>
<protein>
    <recommendedName>
        <fullName evidence="3">Tyrosinase copper-binding domain-containing protein</fullName>
    </recommendedName>
</protein>
<keyword evidence="1" id="KW-0479">Metal-binding</keyword>
<keyword evidence="2" id="KW-0732">Signal</keyword>
<dbReference type="RefSeq" id="XP_007708926.1">
    <property type="nucleotide sequence ID" value="XM_007710736.1"/>
</dbReference>
<dbReference type="GeneID" id="19147624"/>
<gene>
    <name evidence="4" type="ORF">COCCADRAFT_33898</name>
</gene>
<evidence type="ECO:0000313" key="5">
    <source>
        <dbReference type="Proteomes" id="UP000053841"/>
    </source>
</evidence>
<dbReference type="GO" id="GO:0016491">
    <property type="term" value="F:oxidoreductase activity"/>
    <property type="evidence" value="ECO:0007669"/>
    <property type="project" value="InterPro"/>
</dbReference>
<dbReference type="Pfam" id="PF00264">
    <property type="entry name" value="Tyrosinase"/>
    <property type="match status" value="1"/>
</dbReference>
<dbReference type="PROSITE" id="PS00497">
    <property type="entry name" value="TYROSINASE_1"/>
    <property type="match status" value="1"/>
</dbReference>
<dbReference type="InterPro" id="IPR002227">
    <property type="entry name" value="Tyrosinase_Cu-bd"/>
</dbReference>
<dbReference type="GO" id="GO:0046872">
    <property type="term" value="F:metal ion binding"/>
    <property type="evidence" value="ECO:0007669"/>
    <property type="project" value="UniProtKB-KW"/>
</dbReference>
<dbReference type="STRING" id="930089.W6YBA5"/>
<evidence type="ECO:0000313" key="4">
    <source>
        <dbReference type="EMBL" id="EUC36722.1"/>
    </source>
</evidence>
<dbReference type="HOGENOM" id="CLU_035914_2_1_1"/>
<dbReference type="InterPro" id="IPR008922">
    <property type="entry name" value="Di-copper_centre_dom_sf"/>
</dbReference>
<feature type="chain" id="PRO_5004888888" description="Tyrosinase copper-binding domain-containing protein" evidence="2">
    <location>
        <begin position="19"/>
        <end position="377"/>
    </location>
</feature>
<feature type="signal peptide" evidence="2">
    <location>
        <begin position="1"/>
        <end position="18"/>
    </location>
</feature>
<dbReference type="AlphaFoldDB" id="W6YBA5"/>
<dbReference type="Gene3D" id="1.10.1280.10">
    <property type="entry name" value="Di-copper center containing domain from catechol oxidase"/>
    <property type="match status" value="1"/>
</dbReference>
<dbReference type="PANTHER" id="PTHR11474">
    <property type="entry name" value="TYROSINASE FAMILY MEMBER"/>
    <property type="match status" value="1"/>
</dbReference>
<evidence type="ECO:0000259" key="3">
    <source>
        <dbReference type="PROSITE" id="PS00497"/>
    </source>
</evidence>
<reference evidence="4 5" key="1">
    <citation type="journal article" date="2013" name="PLoS Genet.">
        <title>Comparative genome structure, secondary metabolite, and effector coding capacity across Cochliobolus pathogens.</title>
        <authorList>
            <person name="Condon B.J."/>
            <person name="Leng Y."/>
            <person name="Wu D."/>
            <person name="Bushley K.E."/>
            <person name="Ohm R.A."/>
            <person name="Otillar R."/>
            <person name="Martin J."/>
            <person name="Schackwitz W."/>
            <person name="Grimwood J."/>
            <person name="MohdZainudin N."/>
            <person name="Xue C."/>
            <person name="Wang R."/>
            <person name="Manning V.A."/>
            <person name="Dhillon B."/>
            <person name="Tu Z.J."/>
            <person name="Steffenson B.J."/>
            <person name="Salamov A."/>
            <person name="Sun H."/>
            <person name="Lowry S."/>
            <person name="LaButti K."/>
            <person name="Han J."/>
            <person name="Copeland A."/>
            <person name="Lindquist E."/>
            <person name="Barry K."/>
            <person name="Schmutz J."/>
            <person name="Baker S.E."/>
            <person name="Ciuffetti L.M."/>
            <person name="Grigoriev I.V."/>
            <person name="Zhong S."/>
            <person name="Turgeon B.G."/>
        </authorList>
    </citation>
    <scope>NUCLEOTIDE SEQUENCE [LARGE SCALE GENOMIC DNA]</scope>
    <source>
        <strain evidence="4 5">26-R-13</strain>
    </source>
</reference>
<dbReference type="InterPro" id="IPR050316">
    <property type="entry name" value="Tyrosinase/Hemocyanin"/>
</dbReference>
<name>W6YBA5_COCC2</name>
<organism evidence="4 5">
    <name type="scientific">Cochliobolus carbonum (strain 26-R-13)</name>
    <name type="common">Maize leaf spot fungus</name>
    <name type="synonym">Bipolaris zeicola</name>
    <dbReference type="NCBI Taxonomy" id="930089"/>
    <lineage>
        <taxon>Eukaryota</taxon>
        <taxon>Fungi</taxon>
        <taxon>Dikarya</taxon>
        <taxon>Ascomycota</taxon>
        <taxon>Pezizomycotina</taxon>
        <taxon>Dothideomycetes</taxon>
        <taxon>Pleosporomycetidae</taxon>
        <taxon>Pleosporales</taxon>
        <taxon>Pleosporineae</taxon>
        <taxon>Pleosporaceae</taxon>
        <taxon>Bipolaris</taxon>
    </lineage>
</organism>
<accession>W6YBA5</accession>
<keyword evidence="5" id="KW-1185">Reference proteome</keyword>
<proteinExistence type="predicted"/>
<evidence type="ECO:0000256" key="2">
    <source>
        <dbReference type="SAM" id="SignalP"/>
    </source>
</evidence>
<sequence length="377" mass="42214">MRTGLLTATLAMTVGVNALPSPQVMAGSLTALTAKLSDEATNLLTDLLNGVAKALPAEAFKTEYSHTAVPIEEARAQLEHYTFNISEVIDFGKHEKRQSAQRCSNPRVRVEWDRASDTDRQKYFDGIKCLMGRSPSGQFSQSKSRYEDLTALHQLLTPNVHTNGKFIFWHRAMLLLLERMMRNECGFDGPMLWFDETRYAGRFASSSLFSSRWLGGLAINNQCVRDGQFANLICNVGPGSSNQPHCLSRNGDGSLTKNCNQEYIDICSNYPDYAGFTRCTFVGYHSFGHNGIGGPMMDVQASPCEPFFFWHHAFIDRNARLYTNKNPQWLSQMNGVDAAGNPLTLDTTVNTYGMMPDLTIRDLVDTLSVPLCYKYDY</sequence>
<dbReference type="SUPFAM" id="SSF48056">
    <property type="entry name" value="Di-copper centre-containing domain"/>
    <property type="match status" value="1"/>
</dbReference>
<dbReference type="eggNOG" id="ENOG502S31Y">
    <property type="taxonomic scope" value="Eukaryota"/>
</dbReference>
<evidence type="ECO:0000256" key="1">
    <source>
        <dbReference type="ARBA" id="ARBA00022723"/>
    </source>
</evidence>
<feature type="domain" description="Tyrosinase copper-binding" evidence="3">
    <location>
        <begin position="161"/>
        <end position="178"/>
    </location>
</feature>